<dbReference type="SMART" id="SM00448">
    <property type="entry name" value="REC"/>
    <property type="match status" value="1"/>
</dbReference>
<proteinExistence type="predicted"/>
<gene>
    <name evidence="4" type="ORF">ASU31_15340</name>
</gene>
<feature type="domain" description="Response regulatory" evidence="3">
    <location>
        <begin position="4"/>
        <end position="117"/>
    </location>
</feature>
<sequence length="126" mass="14015">MGKLICILEDDAGIRDILQFLLLEEGYQVASYTTVNEFLSRKHINPDLYLLDVMLPDGNGMAVCKLLKADPQTTDIPVIMMSAHADIQQMTSGCNAEEFVVKPFDIFVLLKKIVDLLNLKSAGKDI</sequence>
<evidence type="ECO:0000256" key="2">
    <source>
        <dbReference type="PROSITE-ProRule" id="PRU00169"/>
    </source>
</evidence>
<dbReference type="RefSeq" id="WP_057933162.1">
    <property type="nucleotide sequence ID" value="NZ_LMZQ01000011.1"/>
</dbReference>
<dbReference type="InterPro" id="IPR050595">
    <property type="entry name" value="Bact_response_regulator"/>
</dbReference>
<dbReference type="EMBL" id="LMZQ01000011">
    <property type="protein sequence ID" value="KRT15222.1"/>
    <property type="molecule type" value="Genomic_DNA"/>
</dbReference>
<dbReference type="InterPro" id="IPR011006">
    <property type="entry name" value="CheY-like_superfamily"/>
</dbReference>
<dbReference type="Proteomes" id="UP000051950">
    <property type="component" value="Unassembled WGS sequence"/>
</dbReference>
<dbReference type="STRING" id="687842.ASU31_15340"/>
<dbReference type="AlphaFoldDB" id="A0A0T5VMY6"/>
<dbReference type="GO" id="GO:0000160">
    <property type="term" value="P:phosphorelay signal transduction system"/>
    <property type="evidence" value="ECO:0007669"/>
    <property type="project" value="InterPro"/>
</dbReference>
<dbReference type="PANTHER" id="PTHR44591:SF3">
    <property type="entry name" value="RESPONSE REGULATORY DOMAIN-CONTAINING PROTEIN"/>
    <property type="match status" value="1"/>
</dbReference>
<dbReference type="PANTHER" id="PTHR44591">
    <property type="entry name" value="STRESS RESPONSE REGULATOR PROTEIN 1"/>
    <property type="match status" value="1"/>
</dbReference>
<accession>A0A0T5VMY6</accession>
<organism evidence="4 5">
    <name type="scientific">Pedobacter ginsenosidimutans</name>
    <dbReference type="NCBI Taxonomy" id="687842"/>
    <lineage>
        <taxon>Bacteria</taxon>
        <taxon>Pseudomonadati</taxon>
        <taxon>Bacteroidota</taxon>
        <taxon>Sphingobacteriia</taxon>
        <taxon>Sphingobacteriales</taxon>
        <taxon>Sphingobacteriaceae</taxon>
        <taxon>Pedobacter</taxon>
    </lineage>
</organism>
<protein>
    <recommendedName>
        <fullName evidence="3">Response regulatory domain-containing protein</fullName>
    </recommendedName>
</protein>
<evidence type="ECO:0000313" key="4">
    <source>
        <dbReference type="EMBL" id="KRT15222.1"/>
    </source>
</evidence>
<feature type="modified residue" description="4-aspartylphosphate" evidence="2">
    <location>
        <position position="52"/>
    </location>
</feature>
<evidence type="ECO:0000256" key="1">
    <source>
        <dbReference type="ARBA" id="ARBA00022553"/>
    </source>
</evidence>
<name>A0A0T5VMY6_9SPHI</name>
<dbReference type="SUPFAM" id="SSF52172">
    <property type="entry name" value="CheY-like"/>
    <property type="match status" value="1"/>
</dbReference>
<keyword evidence="1 2" id="KW-0597">Phosphoprotein</keyword>
<comment type="caution">
    <text evidence="4">The sequence shown here is derived from an EMBL/GenBank/DDBJ whole genome shotgun (WGS) entry which is preliminary data.</text>
</comment>
<dbReference type="OrthoDB" id="5432534at2"/>
<evidence type="ECO:0000313" key="5">
    <source>
        <dbReference type="Proteomes" id="UP000051950"/>
    </source>
</evidence>
<dbReference type="Pfam" id="PF00072">
    <property type="entry name" value="Response_reg"/>
    <property type="match status" value="1"/>
</dbReference>
<dbReference type="PROSITE" id="PS50110">
    <property type="entry name" value="RESPONSE_REGULATORY"/>
    <property type="match status" value="1"/>
</dbReference>
<dbReference type="Gene3D" id="3.40.50.2300">
    <property type="match status" value="1"/>
</dbReference>
<evidence type="ECO:0000259" key="3">
    <source>
        <dbReference type="PROSITE" id="PS50110"/>
    </source>
</evidence>
<dbReference type="InterPro" id="IPR001789">
    <property type="entry name" value="Sig_transdc_resp-reg_receiver"/>
</dbReference>
<keyword evidence="5" id="KW-1185">Reference proteome</keyword>
<reference evidence="4 5" key="1">
    <citation type="submission" date="2015-11" db="EMBL/GenBank/DDBJ databases">
        <title>Sequence of Pedobacter ginsenosidimutans.</title>
        <authorList>
            <person name="Carson E."/>
            <person name="Keyser V."/>
            <person name="Newman J."/>
            <person name="Miller J."/>
        </authorList>
    </citation>
    <scope>NUCLEOTIDE SEQUENCE [LARGE SCALE GENOMIC DNA]</scope>
    <source>
        <strain evidence="4 5">KACC 14530</strain>
    </source>
</reference>